<gene>
    <name evidence="2" type="ORF">SFMTTN_0322</name>
</gene>
<accession>A0A401JA24</accession>
<proteinExistence type="predicted"/>
<protein>
    <submittedName>
        <fullName evidence="2">Uncharacterized protein</fullName>
    </submittedName>
</protein>
<sequence>MFPIRVFDIESIPNTSGLRKRTQSCCEAHPHNRKGQGDFRSRYGQ</sequence>
<feature type="region of interest" description="Disordered" evidence="1">
    <location>
        <begin position="17"/>
        <end position="45"/>
    </location>
</feature>
<comment type="caution">
    <text evidence="2">The sequence shown here is derived from an EMBL/GenBank/DDBJ whole genome shotgun (WGS) entry which is preliminary data.</text>
</comment>
<name>A0A401JA24_9PROT</name>
<organism evidence="2 3">
    <name type="scientific">Sulfuriferula multivorans</name>
    <dbReference type="NCBI Taxonomy" id="1559896"/>
    <lineage>
        <taxon>Bacteria</taxon>
        <taxon>Pseudomonadati</taxon>
        <taxon>Pseudomonadota</taxon>
        <taxon>Betaproteobacteria</taxon>
        <taxon>Nitrosomonadales</taxon>
        <taxon>Sulfuricellaceae</taxon>
        <taxon>Sulfuriferula</taxon>
    </lineage>
</organism>
<evidence type="ECO:0000313" key="2">
    <source>
        <dbReference type="EMBL" id="GBL44525.1"/>
    </source>
</evidence>
<dbReference type="AlphaFoldDB" id="A0A401JA24"/>
<reference evidence="2 3" key="1">
    <citation type="journal article" date="2019" name="Front. Microbiol.">
        <title>Genomes of Neutrophilic Sulfur-Oxidizing Chemolithoautotrophs Representing 9 Proteobacterial Species From 8 Genera.</title>
        <authorList>
            <person name="Watanabe T."/>
            <person name="Kojima H."/>
            <person name="Umezawa K."/>
            <person name="Hori C."/>
            <person name="Takasuka T.E."/>
            <person name="Kato Y."/>
            <person name="Fukui M."/>
        </authorList>
    </citation>
    <scope>NUCLEOTIDE SEQUENCE [LARGE SCALE GENOMIC DNA]</scope>
    <source>
        <strain evidence="2 3">TTN</strain>
    </source>
</reference>
<dbReference type="Proteomes" id="UP000286806">
    <property type="component" value="Unassembled WGS sequence"/>
</dbReference>
<evidence type="ECO:0000256" key="1">
    <source>
        <dbReference type="SAM" id="MobiDB-lite"/>
    </source>
</evidence>
<feature type="compositionally biased region" description="Basic and acidic residues" evidence="1">
    <location>
        <begin position="35"/>
        <end position="45"/>
    </location>
</feature>
<evidence type="ECO:0000313" key="3">
    <source>
        <dbReference type="Proteomes" id="UP000286806"/>
    </source>
</evidence>
<keyword evidence="3" id="KW-1185">Reference proteome</keyword>
<dbReference type="EMBL" id="BGOW01000002">
    <property type="protein sequence ID" value="GBL44525.1"/>
    <property type="molecule type" value="Genomic_DNA"/>
</dbReference>